<dbReference type="AlphaFoldDB" id="A0A1I6B1F3"/>
<evidence type="ECO:0000256" key="1">
    <source>
        <dbReference type="ARBA" id="ARBA00022679"/>
    </source>
</evidence>
<dbReference type="PANTHER" id="PTHR10434:SF11">
    <property type="entry name" value="1-ACYL-SN-GLYCEROL-3-PHOSPHATE ACYLTRANSFERASE"/>
    <property type="match status" value="1"/>
</dbReference>
<evidence type="ECO:0000256" key="2">
    <source>
        <dbReference type="ARBA" id="ARBA00023315"/>
    </source>
</evidence>
<organism evidence="4 5">
    <name type="scientific">Amycolatopsis rubida</name>
    <dbReference type="NCBI Taxonomy" id="112413"/>
    <lineage>
        <taxon>Bacteria</taxon>
        <taxon>Bacillati</taxon>
        <taxon>Actinomycetota</taxon>
        <taxon>Actinomycetes</taxon>
        <taxon>Pseudonocardiales</taxon>
        <taxon>Pseudonocardiaceae</taxon>
        <taxon>Amycolatopsis</taxon>
    </lineage>
</organism>
<evidence type="ECO:0000313" key="5">
    <source>
        <dbReference type="Proteomes" id="UP000199137"/>
    </source>
</evidence>
<proteinExistence type="predicted"/>
<dbReference type="SUPFAM" id="SSF69593">
    <property type="entry name" value="Glycerol-3-phosphate (1)-acyltransferase"/>
    <property type="match status" value="1"/>
</dbReference>
<dbReference type="SMART" id="SM00563">
    <property type="entry name" value="PlsC"/>
    <property type="match status" value="1"/>
</dbReference>
<feature type="domain" description="Phospholipid/glycerol acyltransferase" evidence="3">
    <location>
        <begin position="45"/>
        <end position="155"/>
    </location>
</feature>
<dbReference type="GO" id="GO:0006654">
    <property type="term" value="P:phosphatidic acid biosynthetic process"/>
    <property type="evidence" value="ECO:0007669"/>
    <property type="project" value="TreeGrafter"/>
</dbReference>
<keyword evidence="1 4" id="KW-0808">Transferase</keyword>
<dbReference type="STRING" id="112413.SAMN05421854_12259"/>
<dbReference type="CDD" id="cd07989">
    <property type="entry name" value="LPLAT_AGPAT-like"/>
    <property type="match status" value="1"/>
</dbReference>
<keyword evidence="2 4" id="KW-0012">Acyltransferase</keyword>
<evidence type="ECO:0000259" key="3">
    <source>
        <dbReference type="SMART" id="SM00563"/>
    </source>
</evidence>
<dbReference type="EMBL" id="FOWC01000022">
    <property type="protein sequence ID" value="SFQ74703.1"/>
    <property type="molecule type" value="Genomic_DNA"/>
</dbReference>
<accession>A0A1I6B1F3</accession>
<dbReference type="Pfam" id="PF01553">
    <property type="entry name" value="Acyltransferase"/>
    <property type="match status" value="1"/>
</dbReference>
<evidence type="ECO:0000313" key="4">
    <source>
        <dbReference type="EMBL" id="SFQ74703.1"/>
    </source>
</evidence>
<dbReference type="PANTHER" id="PTHR10434">
    <property type="entry name" value="1-ACYL-SN-GLYCEROL-3-PHOSPHATE ACYLTRANSFERASE"/>
    <property type="match status" value="1"/>
</dbReference>
<dbReference type="RefSeq" id="WP_208865511.1">
    <property type="nucleotide sequence ID" value="NZ_FOWC01000022.1"/>
</dbReference>
<protein>
    <submittedName>
        <fullName evidence="4">1-acyl-sn-glycerol-3-phosphate acyltransferase</fullName>
    </submittedName>
</protein>
<dbReference type="GO" id="GO:0003841">
    <property type="term" value="F:1-acylglycerol-3-phosphate O-acyltransferase activity"/>
    <property type="evidence" value="ECO:0007669"/>
    <property type="project" value="TreeGrafter"/>
</dbReference>
<reference evidence="4 5" key="1">
    <citation type="submission" date="2016-10" db="EMBL/GenBank/DDBJ databases">
        <authorList>
            <person name="de Groot N.N."/>
        </authorList>
    </citation>
    <scope>NUCLEOTIDE SEQUENCE [LARGE SCALE GENOMIC DNA]</scope>
    <source>
        <strain evidence="4 5">DSM 44637</strain>
    </source>
</reference>
<sequence>MSGALPEGANGLLHDVGRISGRYYLRPAFRIRVHGRDRVPAGGPLVVIANHSSNVDPQLVIGLLPRRSAFLAKAELFTGIGGRFLRAIGQIPVRRGEIDRTPLTTAVGVLKAGGAVGVFPEGTRGGGDVGAAERGAAWLVRASGATVLPIAIRGTRKPADGKRRWRPRVDLLFGEPFALKVGPGRKGLDQGTEELRTQLAALVQALDDWRGEHGFATP</sequence>
<dbReference type="InterPro" id="IPR002123">
    <property type="entry name" value="Plipid/glycerol_acylTrfase"/>
</dbReference>
<gene>
    <name evidence="4" type="ORF">SAMN05421854_12259</name>
</gene>
<name>A0A1I6B1F3_9PSEU</name>
<dbReference type="Proteomes" id="UP000199137">
    <property type="component" value="Unassembled WGS sequence"/>
</dbReference>